<dbReference type="SUPFAM" id="SSF48371">
    <property type="entry name" value="ARM repeat"/>
    <property type="match status" value="1"/>
</dbReference>
<sequence length="544" mass="58067">MAASSTQSPSWDGVIVGEAAWDDESPIVRVGIASLAAACLRTRLQQSQQLTAGAGTGMSKQQESPGQADDILDLQNMTMHAVAKLRQQLLHETTPDALTSLMKLMSRTTINKNAQQPDSRPALKQPLIVELEEDPSPKMSAASQNQVPSREDGSILSRAADVLLVSALHSTDGQLDAPWASAGTSSAAASVLECLAGHIGATRSSKKATRGMNGRSASRNELASTAVQAAIVELLPSAIPRLSSVLVHTPEQQKQKARMEAFTGPGAFKRAVAAQQLAWCVRRVGYSGLGPLVGFALPVILAAADDTSPAVQRQGLWALHHLAKEALPADLLWQKEALLKAARKSLVGCDESAWPAAAAAACALAVTLGGREIFCTGYEQVLGEMLTQGNSYAHVPARRIVWLQAAQPLLQAMGLASVRSFSRLLPLLLDWVHAPDVDTRLAALPVLHAVLKHTWPRLPAHASIIWQHVAQEFARDIEFVQKAGQRVGAVSEAMDGEASTNGLDSTKHSADISIQGQMAADSGKRQVLIDWQQRILEVLWWGGE</sequence>
<organism evidence="1 2">
    <name type="scientific">Coccomyxa subellipsoidea</name>
    <dbReference type="NCBI Taxonomy" id="248742"/>
    <lineage>
        <taxon>Eukaryota</taxon>
        <taxon>Viridiplantae</taxon>
        <taxon>Chlorophyta</taxon>
        <taxon>core chlorophytes</taxon>
        <taxon>Trebouxiophyceae</taxon>
        <taxon>Trebouxiophyceae incertae sedis</taxon>
        <taxon>Coccomyxaceae</taxon>
        <taxon>Coccomyxa</taxon>
    </lineage>
</organism>
<dbReference type="InterPro" id="IPR011989">
    <property type="entry name" value="ARM-like"/>
</dbReference>
<gene>
    <name evidence="1" type="ORF">WJX75_000610</name>
</gene>
<evidence type="ECO:0000313" key="2">
    <source>
        <dbReference type="Proteomes" id="UP001491310"/>
    </source>
</evidence>
<dbReference type="EMBL" id="JALJOT010000004">
    <property type="protein sequence ID" value="KAK9915551.1"/>
    <property type="molecule type" value="Genomic_DNA"/>
</dbReference>
<dbReference type="Gene3D" id="1.25.10.10">
    <property type="entry name" value="Leucine-rich Repeat Variant"/>
    <property type="match status" value="1"/>
</dbReference>
<accession>A0ABR2YV56</accession>
<evidence type="ECO:0000313" key="1">
    <source>
        <dbReference type="EMBL" id="KAK9915551.1"/>
    </source>
</evidence>
<protein>
    <recommendedName>
        <fullName evidence="3">ARM repeat-containing protein</fullName>
    </recommendedName>
</protein>
<reference evidence="1 2" key="1">
    <citation type="journal article" date="2024" name="Nat. Commun.">
        <title>Phylogenomics reveals the evolutionary origins of lichenization in chlorophyte algae.</title>
        <authorList>
            <person name="Puginier C."/>
            <person name="Libourel C."/>
            <person name="Otte J."/>
            <person name="Skaloud P."/>
            <person name="Haon M."/>
            <person name="Grisel S."/>
            <person name="Petersen M."/>
            <person name="Berrin J.G."/>
            <person name="Delaux P.M."/>
            <person name="Dal Grande F."/>
            <person name="Keller J."/>
        </authorList>
    </citation>
    <scope>NUCLEOTIDE SEQUENCE [LARGE SCALE GENOMIC DNA]</scope>
    <source>
        <strain evidence="1 2">SAG 216-7</strain>
    </source>
</reference>
<dbReference type="InterPro" id="IPR016024">
    <property type="entry name" value="ARM-type_fold"/>
</dbReference>
<proteinExistence type="predicted"/>
<name>A0ABR2YV56_9CHLO</name>
<keyword evidence="2" id="KW-1185">Reference proteome</keyword>
<dbReference type="Proteomes" id="UP001491310">
    <property type="component" value="Unassembled WGS sequence"/>
</dbReference>
<dbReference type="PANTHER" id="PTHR14873:SF1">
    <property type="entry name" value="OS06G0694100 PROTEIN"/>
    <property type="match status" value="1"/>
</dbReference>
<dbReference type="PANTHER" id="PTHR14873">
    <property type="entry name" value="OS06G0694100 PROTEIN"/>
    <property type="match status" value="1"/>
</dbReference>
<evidence type="ECO:0008006" key="3">
    <source>
        <dbReference type="Google" id="ProtNLM"/>
    </source>
</evidence>
<comment type="caution">
    <text evidence="1">The sequence shown here is derived from an EMBL/GenBank/DDBJ whole genome shotgun (WGS) entry which is preliminary data.</text>
</comment>